<reference evidence="4" key="1">
    <citation type="submission" date="2007-07" db="EMBL/GenBank/DDBJ databases">
        <title>PCAP assembly of the Caenorhabditis remanei genome.</title>
        <authorList>
            <consortium name="The Caenorhabditis remanei Sequencing Consortium"/>
            <person name="Wilson R.K."/>
        </authorList>
    </citation>
    <scope>NUCLEOTIDE SEQUENCE [LARGE SCALE GENOMIC DNA]</scope>
    <source>
        <strain evidence="4">PB4641</strain>
    </source>
</reference>
<keyword evidence="1" id="KW-0238">DNA-binding</keyword>
<dbReference type="EMBL" id="DS268411">
    <property type="protein sequence ID" value="EFP03172.1"/>
    <property type="molecule type" value="Genomic_DNA"/>
</dbReference>
<feature type="DNA-binding region" description="HMG box" evidence="1">
    <location>
        <begin position="67"/>
        <end position="135"/>
    </location>
</feature>
<dbReference type="GO" id="GO:0003677">
    <property type="term" value="F:DNA binding"/>
    <property type="evidence" value="ECO:0007669"/>
    <property type="project" value="UniProtKB-UniRule"/>
</dbReference>
<dbReference type="Pfam" id="PF00505">
    <property type="entry name" value="HMG_box"/>
    <property type="match status" value="1"/>
</dbReference>
<dbReference type="SMART" id="SM00398">
    <property type="entry name" value="HMG"/>
    <property type="match status" value="1"/>
</dbReference>
<evidence type="ECO:0000313" key="6">
    <source>
        <dbReference type="Proteomes" id="UP000008281"/>
    </source>
</evidence>
<accession>E3LLS9</accession>
<feature type="domain" description="HMG box" evidence="3">
    <location>
        <begin position="67"/>
        <end position="135"/>
    </location>
</feature>
<dbReference type="PROSITE" id="PS50118">
    <property type="entry name" value="HMG_BOX_2"/>
    <property type="match status" value="1"/>
</dbReference>
<dbReference type="OrthoDB" id="10027956at2759"/>
<evidence type="ECO:0000259" key="3">
    <source>
        <dbReference type="PROSITE" id="PS50118"/>
    </source>
</evidence>
<dbReference type="eggNOG" id="KOG0381">
    <property type="taxonomic scope" value="Eukaryota"/>
</dbReference>
<evidence type="ECO:0000313" key="4">
    <source>
        <dbReference type="EMBL" id="EFP03172.1"/>
    </source>
</evidence>
<evidence type="ECO:0000313" key="7">
    <source>
        <dbReference type="Proteomes" id="UP000483820"/>
    </source>
</evidence>
<dbReference type="GeneID" id="9815432"/>
<dbReference type="RefSeq" id="XP_003115037.1">
    <property type="nucleotide sequence ID" value="XM_003114989.1"/>
</dbReference>
<reference evidence="5 7" key="2">
    <citation type="submission" date="2019-12" db="EMBL/GenBank/DDBJ databases">
        <title>Chromosome-level assembly of the Caenorhabditis remanei genome.</title>
        <authorList>
            <person name="Teterina A.A."/>
            <person name="Willis J.H."/>
            <person name="Phillips P.C."/>
        </authorList>
    </citation>
    <scope>NUCLEOTIDE SEQUENCE [LARGE SCALE GENOMIC DNA]</scope>
    <source>
        <strain evidence="5 7">PX506</strain>
        <tissue evidence="5">Whole organism</tissue>
    </source>
</reference>
<dbReference type="AlphaFoldDB" id="E3LLS9"/>
<proteinExistence type="predicted"/>
<dbReference type="KEGG" id="crq:GCK72_001656"/>
<dbReference type="OMA" id="YKQRCEK"/>
<dbReference type="Proteomes" id="UP000008281">
    <property type="component" value="Unassembled WGS sequence"/>
</dbReference>
<dbReference type="InterPro" id="IPR009071">
    <property type="entry name" value="HMG_box_dom"/>
</dbReference>
<dbReference type="CTD" id="9815432"/>
<dbReference type="SUPFAM" id="SSF47095">
    <property type="entry name" value="HMG-box"/>
    <property type="match status" value="1"/>
</dbReference>
<evidence type="ECO:0000313" key="5">
    <source>
        <dbReference type="EMBL" id="KAF1769839.1"/>
    </source>
</evidence>
<evidence type="ECO:0000256" key="1">
    <source>
        <dbReference type="PROSITE-ProRule" id="PRU00267"/>
    </source>
</evidence>
<dbReference type="InParanoid" id="E3LLS9"/>
<dbReference type="InterPro" id="IPR036910">
    <property type="entry name" value="HMG_box_dom_sf"/>
</dbReference>
<dbReference type="Gene3D" id="1.10.30.10">
    <property type="entry name" value="High mobility group box domain"/>
    <property type="match status" value="1"/>
</dbReference>
<gene>
    <name evidence="4" type="ORF">CRE_28315</name>
    <name evidence="5" type="ORF">GCK72_001656</name>
</gene>
<sequence>MMTQSSIINSFNFDKYHIPNQYVQWYELEPTFGVYPTPNPSPPSSGKWSFLSENEQLQQDGDQKKKKIRSTSAYALFFREKQGTEKRAAPYASFGQISQSIARQWEALSDVEKKMYKQRCEKNRKNSIASAVEEKARQLMMTTSKQH</sequence>
<organism evidence="6">
    <name type="scientific">Caenorhabditis remanei</name>
    <name type="common">Caenorhabditis vulgaris</name>
    <dbReference type="NCBI Taxonomy" id="31234"/>
    <lineage>
        <taxon>Eukaryota</taxon>
        <taxon>Metazoa</taxon>
        <taxon>Ecdysozoa</taxon>
        <taxon>Nematoda</taxon>
        <taxon>Chromadorea</taxon>
        <taxon>Rhabditida</taxon>
        <taxon>Rhabditina</taxon>
        <taxon>Rhabditomorpha</taxon>
        <taxon>Rhabditoidea</taxon>
        <taxon>Rhabditidae</taxon>
        <taxon>Peloderinae</taxon>
        <taxon>Caenorhabditis</taxon>
    </lineage>
</organism>
<evidence type="ECO:0000256" key="2">
    <source>
        <dbReference type="SAM" id="MobiDB-lite"/>
    </source>
</evidence>
<keyword evidence="1" id="KW-0539">Nucleus</keyword>
<keyword evidence="6" id="KW-1185">Reference proteome</keyword>
<dbReference type="GO" id="GO:0005634">
    <property type="term" value="C:nucleus"/>
    <property type="evidence" value="ECO:0007669"/>
    <property type="project" value="UniProtKB-UniRule"/>
</dbReference>
<feature type="region of interest" description="Disordered" evidence="2">
    <location>
        <begin position="123"/>
        <end position="147"/>
    </location>
</feature>
<protein>
    <recommendedName>
        <fullName evidence="3">HMG box domain-containing protein</fullName>
    </recommendedName>
</protein>
<dbReference type="STRING" id="31234.E3LLS9"/>
<dbReference type="Proteomes" id="UP000483820">
    <property type="component" value="Chromosome I"/>
</dbReference>
<dbReference type="EMBL" id="WUAV01000001">
    <property type="protein sequence ID" value="KAF1769839.1"/>
    <property type="molecule type" value="Genomic_DNA"/>
</dbReference>
<dbReference type="HOGENOM" id="CLU_1972526_0_0_1"/>
<name>E3LLS9_CAERE</name>